<organism evidence="1">
    <name type="scientific">hydrothermal vent metagenome</name>
    <dbReference type="NCBI Taxonomy" id="652676"/>
    <lineage>
        <taxon>unclassified sequences</taxon>
        <taxon>metagenomes</taxon>
        <taxon>ecological metagenomes</taxon>
    </lineage>
</organism>
<proteinExistence type="predicted"/>
<accession>A0A160TY27</accession>
<sequence>MDELSKIVQAGPRRILAIGRPSAITMPSQVGGDDMPILAKFLGNPVPATAVVSSAMQENQRWSGFIAPIHIVKTKALRNIGLGGWSMYHLAIVSGLAKLVQSLRSGMRLWRRLNE</sequence>
<evidence type="ECO:0000313" key="1">
    <source>
        <dbReference type="EMBL" id="CUS55881.1"/>
    </source>
</evidence>
<dbReference type="AlphaFoldDB" id="A0A160TY27"/>
<dbReference type="EMBL" id="CZQD01000014">
    <property type="protein sequence ID" value="CUS55881.1"/>
    <property type="molecule type" value="Genomic_DNA"/>
</dbReference>
<reference evidence="1" key="1">
    <citation type="submission" date="2015-10" db="EMBL/GenBank/DDBJ databases">
        <authorList>
            <person name="Gilbert D.G."/>
        </authorList>
    </citation>
    <scope>NUCLEOTIDE SEQUENCE</scope>
</reference>
<gene>
    <name evidence="1" type="ORF">MGWOODY_Hyp1122</name>
</gene>
<name>A0A160TY27_9ZZZZ</name>
<protein>
    <submittedName>
        <fullName evidence="1">Uncharacterized protein</fullName>
    </submittedName>
</protein>